<sequence>ELPGSAAGGHDGALAPTRALFFENPDFRRGLCLRVGNESRLLFSDLKILIADESAIKHSLANKGASGIVMCVALQNIYDSKSSIASHGHENDLVSSLETDISKFRKHTPASIRATVTYLEEQSANLTAAQFDKVQSALGFNYRPDGVLAHPAYGPPIIDAVMYDWMHIYMVTGVFNLLTGFFLGDLHDHGFAAKTIETLFQAVHLAGPNTWSSPKGLNFYIVLRVYVILMVMPTANEQLIKSCEAWLALCVVLDALMAIAKGRTSPAELQGLIRSHLEKAKELYGEGWWVPKCHLALHPPLQFHAHDAHGCLLSCYPRERKHKIIKKIASNIADTSRAFERSILDDVLYGQLGNLATKAFVPGHQVHLIQPVRSAPRALQTVVQSVLRTQEPVYTASQAIHGGNFAVSAKDVAVLTLEGVTHVGRVGYHVAVGESCWTHITFWTHVHGCVYRISDEGVLVKTSCLQDTCPFSVQGSDAIVVLPS</sequence>
<dbReference type="Proteomes" id="UP000649617">
    <property type="component" value="Unassembled WGS sequence"/>
</dbReference>
<reference evidence="1" key="1">
    <citation type="submission" date="2021-02" db="EMBL/GenBank/DDBJ databases">
        <authorList>
            <person name="Dougan E. K."/>
            <person name="Rhodes N."/>
            <person name="Thang M."/>
            <person name="Chan C."/>
        </authorList>
    </citation>
    <scope>NUCLEOTIDE SEQUENCE</scope>
</reference>
<evidence type="ECO:0000313" key="1">
    <source>
        <dbReference type="EMBL" id="CAE7259944.1"/>
    </source>
</evidence>
<proteinExistence type="predicted"/>
<accession>A0A812M8F7</accession>
<dbReference type="EMBL" id="CAJNIZ010007648">
    <property type="protein sequence ID" value="CAE7259944.1"/>
    <property type="molecule type" value="Genomic_DNA"/>
</dbReference>
<keyword evidence="2" id="KW-1185">Reference proteome</keyword>
<dbReference type="OrthoDB" id="407152at2759"/>
<gene>
    <name evidence="1" type="ORF">SPIL2461_LOCUS5417</name>
</gene>
<comment type="caution">
    <text evidence="1">The sequence shown here is derived from an EMBL/GenBank/DDBJ whole genome shotgun (WGS) entry which is preliminary data.</text>
</comment>
<protein>
    <submittedName>
        <fullName evidence="1">Uncharacterized protein</fullName>
    </submittedName>
</protein>
<dbReference type="AlphaFoldDB" id="A0A812M8F7"/>
<name>A0A812M8F7_SYMPI</name>
<feature type="non-terminal residue" evidence="1">
    <location>
        <position position="1"/>
    </location>
</feature>
<evidence type="ECO:0000313" key="2">
    <source>
        <dbReference type="Proteomes" id="UP000649617"/>
    </source>
</evidence>
<organism evidence="1 2">
    <name type="scientific">Symbiodinium pilosum</name>
    <name type="common">Dinoflagellate</name>
    <dbReference type="NCBI Taxonomy" id="2952"/>
    <lineage>
        <taxon>Eukaryota</taxon>
        <taxon>Sar</taxon>
        <taxon>Alveolata</taxon>
        <taxon>Dinophyceae</taxon>
        <taxon>Suessiales</taxon>
        <taxon>Symbiodiniaceae</taxon>
        <taxon>Symbiodinium</taxon>
    </lineage>
</organism>